<evidence type="ECO:0000256" key="6">
    <source>
        <dbReference type="ARBA" id="ARBA00040516"/>
    </source>
</evidence>
<keyword evidence="4" id="KW-0560">Oxidoreductase</keyword>
<sequence length="275" mass="31222">TVRKMASETDHLTRTASNVREKVVANAEIKKIDSLSSTVKRLHLYVENKDFSFKAGQWVDMFIPGLDTVGGFSMCSSPDFLIRTRILQLAVKASPHPPAHWVHTQCQVGDTVKLRVGGDFYYDPQPHTKDHDLLLIAGGVGINPLFSILQHFLFLHSGQVEADVGSRFSQDKSVSLLYSARNAEELIFQTELIEMTEKYDNLLLKMFSTQGAVEHCKYITEGRIQLKDVKNAVSALDREKTMVYICGPLPFIEKMKSYCLDCDISEDRVNFEKWW</sequence>
<reference evidence="8" key="1">
    <citation type="submission" date="2021-04" db="EMBL/GenBank/DDBJ databases">
        <authorList>
            <consortium name="Molecular Ecology Group"/>
        </authorList>
    </citation>
    <scope>NUCLEOTIDE SEQUENCE</scope>
</reference>
<evidence type="ECO:0000259" key="7">
    <source>
        <dbReference type="PROSITE" id="PS51384"/>
    </source>
</evidence>
<keyword evidence="3" id="KW-0274">FAD</keyword>
<name>A0A8S3ZY04_9EUPU</name>
<keyword evidence="9" id="KW-1185">Reference proteome</keyword>
<keyword evidence="2" id="KW-0285">Flavoprotein</keyword>
<comment type="caution">
    <text evidence="8">The sequence shown here is derived from an EMBL/GenBank/DDBJ whole genome shotgun (WGS) entry which is preliminary data.</text>
</comment>
<dbReference type="Pfam" id="PF00175">
    <property type="entry name" value="NAD_binding_1"/>
    <property type="match status" value="1"/>
</dbReference>
<protein>
    <recommendedName>
        <fullName evidence="6">Oxidoreductase NAD-binding domain-containing protein 1</fullName>
    </recommendedName>
</protein>
<evidence type="ECO:0000256" key="5">
    <source>
        <dbReference type="ARBA" id="ARBA00023027"/>
    </source>
</evidence>
<dbReference type="PANTHER" id="PTHR46505">
    <property type="entry name" value="OXIDOREDUCTASE NAD-BINDING DOMAIN-CONTAINING PROTEIN 1"/>
    <property type="match status" value="1"/>
</dbReference>
<organism evidence="8 9">
    <name type="scientific">Candidula unifasciata</name>
    <dbReference type="NCBI Taxonomy" id="100452"/>
    <lineage>
        <taxon>Eukaryota</taxon>
        <taxon>Metazoa</taxon>
        <taxon>Spiralia</taxon>
        <taxon>Lophotrochozoa</taxon>
        <taxon>Mollusca</taxon>
        <taxon>Gastropoda</taxon>
        <taxon>Heterobranchia</taxon>
        <taxon>Euthyneura</taxon>
        <taxon>Panpulmonata</taxon>
        <taxon>Eupulmonata</taxon>
        <taxon>Stylommatophora</taxon>
        <taxon>Helicina</taxon>
        <taxon>Helicoidea</taxon>
        <taxon>Geomitridae</taxon>
        <taxon>Candidula</taxon>
    </lineage>
</organism>
<dbReference type="AlphaFoldDB" id="A0A8S3ZY04"/>
<dbReference type="PRINTS" id="PR00371">
    <property type="entry name" value="FPNCR"/>
</dbReference>
<dbReference type="InterPro" id="IPR001433">
    <property type="entry name" value="OxRdtase_FAD/NAD-bd"/>
</dbReference>
<evidence type="ECO:0000256" key="3">
    <source>
        <dbReference type="ARBA" id="ARBA00022827"/>
    </source>
</evidence>
<dbReference type="Gene3D" id="3.40.50.80">
    <property type="entry name" value="Nucleotide-binding domain of ferredoxin-NADP reductase (FNR) module"/>
    <property type="match status" value="1"/>
</dbReference>
<keyword evidence="5" id="KW-0520">NAD</keyword>
<dbReference type="InterPro" id="IPR001709">
    <property type="entry name" value="Flavoprot_Pyr_Nucl_cyt_Rdtase"/>
</dbReference>
<evidence type="ECO:0000313" key="8">
    <source>
        <dbReference type="EMBL" id="CAG5134359.1"/>
    </source>
</evidence>
<dbReference type="SUPFAM" id="SSF63380">
    <property type="entry name" value="Riboflavin synthase domain-like"/>
    <property type="match status" value="1"/>
</dbReference>
<dbReference type="InterPro" id="IPR052128">
    <property type="entry name" value="Oxidoreductase_NAD-binding"/>
</dbReference>
<feature type="non-terminal residue" evidence="8">
    <location>
        <position position="275"/>
    </location>
</feature>
<dbReference type="GO" id="GO:0016491">
    <property type="term" value="F:oxidoreductase activity"/>
    <property type="evidence" value="ECO:0007669"/>
    <property type="project" value="UniProtKB-KW"/>
</dbReference>
<dbReference type="Gene3D" id="2.40.30.10">
    <property type="entry name" value="Translation factors"/>
    <property type="match status" value="1"/>
</dbReference>
<dbReference type="PRINTS" id="PR00410">
    <property type="entry name" value="PHEHYDRXLASE"/>
</dbReference>
<dbReference type="OrthoDB" id="436496at2759"/>
<dbReference type="EMBL" id="CAJHNH020007090">
    <property type="protein sequence ID" value="CAG5134359.1"/>
    <property type="molecule type" value="Genomic_DNA"/>
</dbReference>
<accession>A0A8S3ZY04</accession>
<evidence type="ECO:0000256" key="4">
    <source>
        <dbReference type="ARBA" id="ARBA00023002"/>
    </source>
</evidence>
<evidence type="ECO:0000313" key="9">
    <source>
        <dbReference type="Proteomes" id="UP000678393"/>
    </source>
</evidence>
<dbReference type="PANTHER" id="PTHR46505:SF1">
    <property type="entry name" value="OXIDOREDUCTASE NAD-BINDING DOMAIN-CONTAINING PROTEIN 1"/>
    <property type="match status" value="1"/>
</dbReference>
<dbReference type="SUPFAM" id="SSF52343">
    <property type="entry name" value="Ferredoxin reductase-like, C-terminal NADP-linked domain"/>
    <property type="match status" value="1"/>
</dbReference>
<dbReference type="CDD" id="cd00322">
    <property type="entry name" value="FNR_like"/>
    <property type="match status" value="1"/>
</dbReference>
<dbReference type="InterPro" id="IPR039261">
    <property type="entry name" value="FNR_nucleotide-bd"/>
</dbReference>
<gene>
    <name evidence="8" type="ORF">CUNI_LOCUS19917</name>
</gene>
<dbReference type="PROSITE" id="PS51384">
    <property type="entry name" value="FAD_FR"/>
    <property type="match status" value="1"/>
</dbReference>
<dbReference type="Proteomes" id="UP000678393">
    <property type="component" value="Unassembled WGS sequence"/>
</dbReference>
<dbReference type="GO" id="GO:0005739">
    <property type="term" value="C:mitochondrion"/>
    <property type="evidence" value="ECO:0007669"/>
    <property type="project" value="TreeGrafter"/>
</dbReference>
<evidence type="ECO:0000256" key="1">
    <source>
        <dbReference type="ARBA" id="ARBA00001974"/>
    </source>
</evidence>
<evidence type="ECO:0000256" key="2">
    <source>
        <dbReference type="ARBA" id="ARBA00022630"/>
    </source>
</evidence>
<dbReference type="InterPro" id="IPR017938">
    <property type="entry name" value="Riboflavin_synthase-like_b-brl"/>
</dbReference>
<feature type="domain" description="FAD-binding FR-type" evidence="7">
    <location>
        <begin position="22"/>
        <end position="131"/>
    </location>
</feature>
<proteinExistence type="predicted"/>
<dbReference type="InterPro" id="IPR017927">
    <property type="entry name" value="FAD-bd_FR_type"/>
</dbReference>
<comment type="cofactor">
    <cofactor evidence="1">
        <name>FAD</name>
        <dbReference type="ChEBI" id="CHEBI:57692"/>
    </cofactor>
</comment>